<dbReference type="NCBIfam" id="TIGR00250">
    <property type="entry name" value="RNAse_H_YqgF"/>
    <property type="match status" value="1"/>
</dbReference>
<comment type="caution">
    <text evidence="8">The sequence shown here is derived from an EMBL/GenBank/DDBJ whole genome shotgun (WGS) entry which is preliminary data.</text>
</comment>
<dbReference type="InterPro" id="IPR006641">
    <property type="entry name" value="YqgF/RNaseH-like_dom"/>
</dbReference>
<evidence type="ECO:0000313" key="8">
    <source>
        <dbReference type="EMBL" id="MBT0768958.1"/>
    </source>
</evidence>
<keyword evidence="4 5" id="KW-0378">Hydrolase</keyword>
<sequence>MGVDVGSVRVGLSRSDAAGFLATPLETVAVVEGSTSHYERISLLVTELSVCEVIVGLPRSLSGAEGAAAGLARAYAVEVARRVAPIPVRLVDERLSTVTAHQRLREAGVKGRKRRPVVDQAAAVVILQSALDGERASGRPPGAPVVLESDPDGPDPGHGEALT</sequence>
<evidence type="ECO:0000256" key="6">
    <source>
        <dbReference type="SAM" id="MobiDB-lite"/>
    </source>
</evidence>
<dbReference type="SMART" id="SM00732">
    <property type="entry name" value="YqgFc"/>
    <property type="match status" value="1"/>
</dbReference>
<evidence type="ECO:0000256" key="1">
    <source>
        <dbReference type="ARBA" id="ARBA00022490"/>
    </source>
</evidence>
<feature type="region of interest" description="Disordered" evidence="6">
    <location>
        <begin position="133"/>
        <end position="163"/>
    </location>
</feature>
<dbReference type="HAMAP" id="MF_00651">
    <property type="entry name" value="Nuclease_YqgF"/>
    <property type="match status" value="1"/>
</dbReference>
<evidence type="ECO:0000259" key="7">
    <source>
        <dbReference type="SMART" id="SM00732"/>
    </source>
</evidence>
<evidence type="ECO:0000256" key="5">
    <source>
        <dbReference type="HAMAP-Rule" id="MF_00651"/>
    </source>
</evidence>
<feature type="domain" description="YqgF/RNase H-like" evidence="7">
    <location>
        <begin position="1"/>
        <end position="100"/>
    </location>
</feature>
<dbReference type="PANTHER" id="PTHR33317:SF4">
    <property type="entry name" value="POLYNUCLEOTIDYL TRANSFERASE, RIBONUCLEASE H-LIKE SUPERFAMILY PROTEIN"/>
    <property type="match status" value="1"/>
</dbReference>
<dbReference type="GO" id="GO:0016787">
    <property type="term" value="F:hydrolase activity"/>
    <property type="evidence" value="ECO:0007669"/>
    <property type="project" value="UniProtKB-KW"/>
</dbReference>
<dbReference type="EMBL" id="JAHBAY010000003">
    <property type="protein sequence ID" value="MBT0768958.1"/>
    <property type="molecule type" value="Genomic_DNA"/>
</dbReference>
<accession>A0ABS5TFU4</accession>
<keyword evidence="1 5" id="KW-0963">Cytoplasm</keyword>
<gene>
    <name evidence="8" type="primary">ruvX</name>
    <name evidence="8" type="ORF">KIH74_08475</name>
</gene>
<organism evidence="8 9">
    <name type="scientific">Kineosporia corallincola</name>
    <dbReference type="NCBI Taxonomy" id="2835133"/>
    <lineage>
        <taxon>Bacteria</taxon>
        <taxon>Bacillati</taxon>
        <taxon>Actinomycetota</taxon>
        <taxon>Actinomycetes</taxon>
        <taxon>Kineosporiales</taxon>
        <taxon>Kineosporiaceae</taxon>
        <taxon>Kineosporia</taxon>
    </lineage>
</organism>
<dbReference type="InterPro" id="IPR037027">
    <property type="entry name" value="YqgF/RNaseH-like_dom_sf"/>
</dbReference>
<protein>
    <recommendedName>
        <fullName evidence="5">Putative pre-16S rRNA nuclease</fullName>
        <ecNumber evidence="5">3.1.-.-</ecNumber>
    </recommendedName>
</protein>
<comment type="function">
    <text evidence="5">Could be a nuclease involved in processing of the 5'-end of pre-16S rRNA.</text>
</comment>
<proteinExistence type="inferred from homology"/>
<keyword evidence="2 5" id="KW-0690">Ribosome biogenesis</keyword>
<dbReference type="Proteomes" id="UP001197247">
    <property type="component" value="Unassembled WGS sequence"/>
</dbReference>
<evidence type="ECO:0000313" key="9">
    <source>
        <dbReference type="Proteomes" id="UP001197247"/>
    </source>
</evidence>
<dbReference type="RefSeq" id="WP_214155254.1">
    <property type="nucleotide sequence ID" value="NZ_JAHBAY010000003.1"/>
</dbReference>
<dbReference type="InterPro" id="IPR005227">
    <property type="entry name" value="YqgF"/>
</dbReference>
<keyword evidence="3 5" id="KW-0540">Nuclease</keyword>
<name>A0ABS5TFU4_9ACTN</name>
<dbReference type="Pfam" id="PF03652">
    <property type="entry name" value="RuvX"/>
    <property type="match status" value="1"/>
</dbReference>
<dbReference type="CDD" id="cd16964">
    <property type="entry name" value="YqgF"/>
    <property type="match status" value="1"/>
</dbReference>
<reference evidence="8 9" key="1">
    <citation type="submission" date="2021-05" db="EMBL/GenBank/DDBJ databases">
        <title>Kineosporia and Streptomyces sp. nov. two new marine actinobacteria isolated from Coral.</title>
        <authorList>
            <person name="Buangrab K."/>
            <person name="Sutthacheep M."/>
            <person name="Yeemin T."/>
            <person name="Harunari E."/>
            <person name="Igarashi Y."/>
            <person name="Kanchanasin P."/>
            <person name="Tanasupawat S."/>
            <person name="Phongsopitanun W."/>
        </authorList>
    </citation>
    <scope>NUCLEOTIDE SEQUENCE [LARGE SCALE GENOMIC DNA]</scope>
    <source>
        <strain evidence="8 9">J2-2</strain>
    </source>
</reference>
<dbReference type="Gene3D" id="3.30.420.140">
    <property type="entry name" value="YqgF/RNase H-like domain"/>
    <property type="match status" value="1"/>
</dbReference>
<comment type="subcellular location">
    <subcellularLocation>
        <location evidence="5">Cytoplasm</location>
    </subcellularLocation>
</comment>
<dbReference type="EC" id="3.1.-.-" evidence="5"/>
<comment type="similarity">
    <text evidence="5">Belongs to the YqgF HJR family.</text>
</comment>
<keyword evidence="9" id="KW-1185">Reference proteome</keyword>
<dbReference type="InterPro" id="IPR012337">
    <property type="entry name" value="RNaseH-like_sf"/>
</dbReference>
<dbReference type="SUPFAM" id="SSF53098">
    <property type="entry name" value="Ribonuclease H-like"/>
    <property type="match status" value="1"/>
</dbReference>
<dbReference type="PANTHER" id="PTHR33317">
    <property type="entry name" value="POLYNUCLEOTIDYL TRANSFERASE, RIBONUCLEASE H-LIKE SUPERFAMILY PROTEIN"/>
    <property type="match status" value="1"/>
</dbReference>
<evidence type="ECO:0000256" key="4">
    <source>
        <dbReference type="ARBA" id="ARBA00022801"/>
    </source>
</evidence>
<evidence type="ECO:0000256" key="3">
    <source>
        <dbReference type="ARBA" id="ARBA00022722"/>
    </source>
</evidence>
<evidence type="ECO:0000256" key="2">
    <source>
        <dbReference type="ARBA" id="ARBA00022517"/>
    </source>
</evidence>